<name>A0A173Y4N3_FLAPL</name>
<protein>
    <submittedName>
        <fullName evidence="1">Uncharacterized protein</fullName>
    </submittedName>
</protein>
<proteinExistence type="predicted"/>
<accession>A0A173Y4N3</accession>
<dbReference type="Proteomes" id="UP000095746">
    <property type="component" value="Unassembled WGS sequence"/>
</dbReference>
<dbReference type="EMBL" id="CYZT01000003">
    <property type="protein sequence ID" value="CUN57895.1"/>
    <property type="molecule type" value="Genomic_DNA"/>
</dbReference>
<dbReference type="AlphaFoldDB" id="A0A173Y4N3"/>
<gene>
    <name evidence="1" type="ORF">ERS852411_00134</name>
</gene>
<dbReference type="RefSeq" id="WP_021632963.1">
    <property type="nucleotide sequence ID" value="NZ_CAAKOI010000398.1"/>
</dbReference>
<organism evidence="1 2">
    <name type="scientific">Flavonifractor plautii</name>
    <name type="common">Fusobacterium plautii</name>
    <dbReference type="NCBI Taxonomy" id="292800"/>
    <lineage>
        <taxon>Bacteria</taxon>
        <taxon>Bacillati</taxon>
        <taxon>Bacillota</taxon>
        <taxon>Clostridia</taxon>
        <taxon>Eubacteriales</taxon>
        <taxon>Oscillospiraceae</taxon>
        <taxon>Flavonifractor</taxon>
    </lineage>
</organism>
<reference evidence="1 2" key="1">
    <citation type="submission" date="2015-09" db="EMBL/GenBank/DDBJ databases">
        <authorList>
            <consortium name="Pathogen Informatics"/>
        </authorList>
    </citation>
    <scope>NUCLEOTIDE SEQUENCE [LARGE SCALE GENOMIC DNA]</scope>
    <source>
        <strain evidence="1 2">2789STDY5608854</strain>
    </source>
</reference>
<evidence type="ECO:0000313" key="1">
    <source>
        <dbReference type="EMBL" id="CUN57895.1"/>
    </source>
</evidence>
<sequence>MDEHAFRYFNVKTSHWEVEGGAAYKVMAEASRTDIRFSSPIAIKEADTTYDLSVLPYHVAE</sequence>
<evidence type="ECO:0000313" key="2">
    <source>
        <dbReference type="Proteomes" id="UP000095746"/>
    </source>
</evidence>